<gene>
    <name evidence="1" type="ORF">QXL92_02690</name>
</gene>
<sequence length="98" mass="10952">MRTLDAGRIDHIRDICQKAITQDSNVYPHNPNALTDRAWLAQSVLNILNGNIDEQIIGENKAHAMLPGSHERRSGPECRCGSGWDKWNDKCLSQQAEG</sequence>
<accession>A0AAJ1RXP4</accession>
<proteinExistence type="predicted"/>
<dbReference type="Proteomes" id="UP001229081">
    <property type="component" value="Unassembled WGS sequence"/>
</dbReference>
<comment type="caution">
    <text evidence="1">The sequence shown here is derived from an EMBL/GenBank/DDBJ whole genome shotgun (WGS) entry which is preliminary data.</text>
</comment>
<dbReference type="RefSeq" id="WP_306254594.1">
    <property type="nucleotide sequence ID" value="NZ_JAUFSA010000001.1"/>
</dbReference>
<evidence type="ECO:0000313" key="1">
    <source>
        <dbReference type="EMBL" id="MDP7733665.1"/>
    </source>
</evidence>
<reference evidence="1" key="1">
    <citation type="submission" date="2023-06" db="EMBL/GenBank/DDBJ databases">
        <title>Identification of two novel mycobacterium reveal diversities and complexities of Mycobacterium gordonae clade.</title>
        <authorList>
            <person name="Matsumoto Y."/>
            <person name="Nakamura S."/>
            <person name="Motooka D."/>
            <person name="Fukushima K."/>
        </authorList>
    </citation>
    <scope>NUCLEOTIDE SEQUENCE</scope>
    <source>
        <strain evidence="1">TY812</strain>
    </source>
</reference>
<dbReference type="AlphaFoldDB" id="A0AAJ1RXP4"/>
<dbReference type="EMBL" id="JAUFSA010000001">
    <property type="protein sequence ID" value="MDP7733665.1"/>
    <property type="molecule type" value="Genomic_DNA"/>
</dbReference>
<organism evidence="1 2">
    <name type="scientific">Mycobacterium paragordonae</name>
    <dbReference type="NCBI Taxonomy" id="1389713"/>
    <lineage>
        <taxon>Bacteria</taxon>
        <taxon>Bacillati</taxon>
        <taxon>Actinomycetota</taxon>
        <taxon>Actinomycetes</taxon>
        <taxon>Mycobacteriales</taxon>
        <taxon>Mycobacteriaceae</taxon>
        <taxon>Mycobacterium</taxon>
    </lineage>
</organism>
<protein>
    <submittedName>
        <fullName evidence="1">Uncharacterized protein</fullName>
    </submittedName>
</protein>
<name>A0AAJ1RXP4_9MYCO</name>
<evidence type="ECO:0000313" key="2">
    <source>
        <dbReference type="Proteomes" id="UP001229081"/>
    </source>
</evidence>